<proteinExistence type="predicted"/>
<keyword evidence="5" id="KW-1185">Reference proteome</keyword>
<dbReference type="RefSeq" id="WP_277861274.1">
    <property type="nucleotide sequence ID" value="NZ_JARRAG010000002.1"/>
</dbReference>
<feature type="transmembrane region" description="Helical" evidence="2">
    <location>
        <begin position="6"/>
        <end position="24"/>
    </location>
</feature>
<feature type="region of interest" description="Disordered" evidence="1">
    <location>
        <begin position="83"/>
        <end position="115"/>
    </location>
</feature>
<evidence type="ECO:0000259" key="3">
    <source>
        <dbReference type="SMART" id="SM01259"/>
    </source>
</evidence>
<accession>A0ABT6FBF4</accession>
<dbReference type="InterPro" id="IPR011499">
    <property type="entry name" value="Lipid_A_biosynth_N"/>
</dbReference>
<keyword evidence="2" id="KW-0472">Membrane</keyword>
<keyword evidence="2" id="KW-1133">Transmembrane helix</keyword>
<dbReference type="EMBL" id="JARRAG010000002">
    <property type="protein sequence ID" value="MDG3004923.1"/>
    <property type="molecule type" value="Genomic_DNA"/>
</dbReference>
<dbReference type="Pfam" id="PF07578">
    <property type="entry name" value="LAB_N"/>
    <property type="match status" value="1"/>
</dbReference>
<evidence type="ECO:0000313" key="5">
    <source>
        <dbReference type="Proteomes" id="UP001216907"/>
    </source>
</evidence>
<protein>
    <submittedName>
        <fullName evidence="4">Lipid-A-disaccharide synthase N-terminal domain-containing protein</fullName>
    </submittedName>
</protein>
<evidence type="ECO:0000256" key="2">
    <source>
        <dbReference type="SAM" id="Phobius"/>
    </source>
</evidence>
<sequence length="115" mass="12413">MWDPRYWLVVGFVGQGLFTARFVVQWLASERSGAVVVPAAFWWLSILGGFALLSYAIARRDPVFAVGQSMGVFVYVRNLMIQSGKGSTPPRAAGASTTPAPHFRAEAVEPAAARA</sequence>
<dbReference type="Proteomes" id="UP001216907">
    <property type="component" value="Unassembled WGS sequence"/>
</dbReference>
<evidence type="ECO:0000256" key="1">
    <source>
        <dbReference type="SAM" id="MobiDB-lite"/>
    </source>
</evidence>
<reference evidence="4 5" key="1">
    <citation type="submission" date="2023-03" db="EMBL/GenBank/DDBJ databases">
        <title>Paludisphaera mucosa sp. nov. a novel planctomycete from northern fen.</title>
        <authorList>
            <person name="Ivanova A."/>
        </authorList>
    </citation>
    <scope>NUCLEOTIDE SEQUENCE [LARGE SCALE GENOMIC DNA]</scope>
    <source>
        <strain evidence="4 5">Pla2</strain>
    </source>
</reference>
<keyword evidence="2" id="KW-0812">Transmembrane</keyword>
<feature type="domain" description="Lipid A biosynthesis N-terminal" evidence="3">
    <location>
        <begin position="10"/>
        <end position="81"/>
    </location>
</feature>
<comment type="caution">
    <text evidence="4">The sequence shown here is derived from an EMBL/GenBank/DDBJ whole genome shotgun (WGS) entry which is preliminary data.</text>
</comment>
<feature type="transmembrane region" description="Helical" evidence="2">
    <location>
        <begin position="36"/>
        <end position="57"/>
    </location>
</feature>
<organism evidence="4 5">
    <name type="scientific">Paludisphaera mucosa</name>
    <dbReference type="NCBI Taxonomy" id="3030827"/>
    <lineage>
        <taxon>Bacteria</taxon>
        <taxon>Pseudomonadati</taxon>
        <taxon>Planctomycetota</taxon>
        <taxon>Planctomycetia</taxon>
        <taxon>Isosphaerales</taxon>
        <taxon>Isosphaeraceae</taxon>
        <taxon>Paludisphaera</taxon>
    </lineage>
</organism>
<gene>
    <name evidence="4" type="ORF">PZE19_14140</name>
</gene>
<evidence type="ECO:0000313" key="4">
    <source>
        <dbReference type="EMBL" id="MDG3004923.1"/>
    </source>
</evidence>
<dbReference type="SMART" id="SM01259">
    <property type="entry name" value="LAB_N"/>
    <property type="match status" value="1"/>
</dbReference>
<name>A0ABT6FBF4_9BACT</name>